<dbReference type="GO" id="GO:0005802">
    <property type="term" value="C:trans-Golgi network"/>
    <property type="evidence" value="ECO:0007669"/>
    <property type="project" value="TreeGrafter"/>
</dbReference>
<keyword evidence="3 6" id="KW-1133">Transmembrane helix</keyword>
<feature type="transmembrane region" description="Helical" evidence="6">
    <location>
        <begin position="6"/>
        <end position="24"/>
    </location>
</feature>
<dbReference type="Gene3D" id="1.20.1280.290">
    <property type="match status" value="2"/>
</dbReference>
<feature type="transmembrane region" description="Helical" evidence="6">
    <location>
        <begin position="66"/>
        <end position="86"/>
    </location>
</feature>
<dbReference type="GO" id="GO:0045332">
    <property type="term" value="P:phospholipid translocation"/>
    <property type="evidence" value="ECO:0007669"/>
    <property type="project" value="TreeGrafter"/>
</dbReference>
<feature type="transmembrane region" description="Helical" evidence="6">
    <location>
        <begin position="188"/>
        <end position="206"/>
    </location>
</feature>
<name>A0A444S6U9_VERDA</name>
<comment type="subcellular location">
    <subcellularLocation>
        <location evidence="1">Membrane</location>
        <topology evidence="1">Multi-pass membrane protein</topology>
    </subcellularLocation>
</comment>
<feature type="compositionally biased region" description="Polar residues" evidence="5">
    <location>
        <begin position="627"/>
        <end position="636"/>
    </location>
</feature>
<dbReference type="InterPro" id="IPR006603">
    <property type="entry name" value="PQ-loop_rpt"/>
</dbReference>
<dbReference type="Proteomes" id="UP000288725">
    <property type="component" value="Chromosome 2"/>
</dbReference>
<comment type="caution">
    <text evidence="7">The sequence shown here is derived from an EMBL/GenBank/DDBJ whole genome shotgun (WGS) entry which is preliminary data.</text>
</comment>
<gene>
    <name evidence="7" type="ORF">VDGE_08409</name>
</gene>
<sequence>MWFATLTGYLAPVFLVLSPVISYSDQAISMHRNKSSAGFSLDIPLIMLVSSLLKLFYWPGAHFDNALLIQAIVMIAMQVALLKIALDHRLPPSSKGGELAVPFAGAAHEETPRPFHFWQWRSPKPYWHALFYLFIGLLALELILTPMPAVYGTYSTAIGFLGLGIEAILPIPQILTNARVQSCKGFRVSLLASWLIGDAMKVFWFFTASTEIPPAFKMCGIFQACCDSLLGIQYVMYGDNSAAPVVVKEHPLEDFQPGTYKPPPSGIYSAGSVWSVELRCSLVPAAKSRRPNPSTLLYTRTKRLCISSCAFVQALTLHISDIKVIISELFPRGTHQLHLLRPTADAMAPSSKTNFKTYEAQARLVRAMIAAHPEVKWNYKVIVDLFGSDMTEFALEHRFRALKAHADVVRQAREQNVDCKDVPADLPKDKKEIARMFGSSTADGIQFQFRAIKQDANTLRATVNSGGNPASVLSLGPGSTASTPRGPRATAGSFPSAASTPTTASKRSASAVSRSGASSAKRTKLGGSGAAASTPTTAATTGAAAASSEGEDDEDDLFGTAGHDALGLDTPKASLHDRLMASSRKKPAPAPVSATATAASSPAPTRPATIFNNPFAPAARAAVPSVDLTTSDSEANTPPEAAPASREGVKFDHDAAPQGYGAGAGGAFGQTEMDEYFGASSEGDSFGGVDFGSFVGSENYDEI</sequence>
<evidence type="ECO:0000313" key="7">
    <source>
        <dbReference type="EMBL" id="RXG49123.1"/>
    </source>
</evidence>
<dbReference type="EMBL" id="RSDZ01000017">
    <property type="protein sequence ID" value="RXG49123.1"/>
    <property type="molecule type" value="Genomic_DNA"/>
</dbReference>
<protein>
    <recommendedName>
        <fullName evidence="9">PQ loop repeat protein</fullName>
    </recommendedName>
</protein>
<feature type="transmembrane region" description="Helical" evidence="6">
    <location>
        <begin position="157"/>
        <end position="176"/>
    </location>
</feature>
<dbReference type="GO" id="GO:0005768">
    <property type="term" value="C:endosome"/>
    <property type="evidence" value="ECO:0007669"/>
    <property type="project" value="TreeGrafter"/>
</dbReference>
<dbReference type="GO" id="GO:0005829">
    <property type="term" value="C:cytosol"/>
    <property type="evidence" value="ECO:0007669"/>
    <property type="project" value="GOC"/>
</dbReference>
<reference evidence="7 8" key="1">
    <citation type="submission" date="2018-12" db="EMBL/GenBank/DDBJ databases">
        <title>Genome of Verticillium dahliae isolate Getta Getta.</title>
        <authorList>
            <person name="Gardiner D.M."/>
        </authorList>
    </citation>
    <scope>NUCLEOTIDE SEQUENCE [LARGE SCALE GENOMIC DNA]</scope>
    <source>
        <strain evidence="7 8">Getta Getta</strain>
    </source>
</reference>
<keyword evidence="2 6" id="KW-0812">Transmembrane</keyword>
<evidence type="ECO:0000256" key="4">
    <source>
        <dbReference type="ARBA" id="ARBA00023136"/>
    </source>
</evidence>
<dbReference type="AlphaFoldDB" id="A0A444S6U9"/>
<evidence type="ECO:0000256" key="5">
    <source>
        <dbReference type="SAM" id="MobiDB-lite"/>
    </source>
</evidence>
<feature type="compositionally biased region" description="Low complexity" evidence="5">
    <location>
        <begin position="591"/>
        <end position="622"/>
    </location>
</feature>
<feature type="region of interest" description="Disordered" evidence="5">
    <location>
        <begin position="466"/>
        <end position="656"/>
    </location>
</feature>
<evidence type="ECO:0000256" key="1">
    <source>
        <dbReference type="ARBA" id="ARBA00004141"/>
    </source>
</evidence>
<feature type="transmembrane region" description="Helical" evidence="6">
    <location>
        <begin position="129"/>
        <end position="151"/>
    </location>
</feature>
<feature type="compositionally biased region" description="Low complexity" evidence="5">
    <location>
        <begin position="530"/>
        <end position="548"/>
    </location>
</feature>
<feature type="compositionally biased region" description="Low complexity" evidence="5">
    <location>
        <begin position="504"/>
        <end position="520"/>
    </location>
</feature>
<dbReference type="GO" id="GO:0016020">
    <property type="term" value="C:membrane"/>
    <property type="evidence" value="ECO:0007669"/>
    <property type="project" value="UniProtKB-SubCell"/>
</dbReference>
<accession>A0A444S6U9</accession>
<evidence type="ECO:0000313" key="8">
    <source>
        <dbReference type="Proteomes" id="UP000288725"/>
    </source>
</evidence>
<evidence type="ECO:0000256" key="6">
    <source>
        <dbReference type="SAM" id="Phobius"/>
    </source>
</evidence>
<keyword evidence="4 6" id="KW-0472">Membrane</keyword>
<dbReference type="GO" id="GO:0042147">
    <property type="term" value="P:retrograde transport, endosome to Golgi"/>
    <property type="evidence" value="ECO:0007669"/>
    <property type="project" value="TreeGrafter"/>
</dbReference>
<dbReference type="PANTHER" id="PTHR14856">
    <property type="entry name" value="PQ-LOOP REPEAT-CONTAINING PROTEIN 1-LIKE PROTEIN"/>
    <property type="match status" value="1"/>
</dbReference>
<evidence type="ECO:0008006" key="9">
    <source>
        <dbReference type="Google" id="ProtNLM"/>
    </source>
</evidence>
<evidence type="ECO:0000256" key="2">
    <source>
        <dbReference type="ARBA" id="ARBA00022692"/>
    </source>
</evidence>
<organism evidence="7 8">
    <name type="scientific">Verticillium dahliae</name>
    <name type="common">Verticillium wilt</name>
    <dbReference type="NCBI Taxonomy" id="27337"/>
    <lineage>
        <taxon>Eukaryota</taxon>
        <taxon>Fungi</taxon>
        <taxon>Dikarya</taxon>
        <taxon>Ascomycota</taxon>
        <taxon>Pezizomycotina</taxon>
        <taxon>Sordariomycetes</taxon>
        <taxon>Hypocreomycetidae</taxon>
        <taxon>Glomerellales</taxon>
        <taxon>Plectosphaerellaceae</taxon>
        <taxon>Verticillium</taxon>
    </lineage>
</organism>
<dbReference type="Pfam" id="PF04193">
    <property type="entry name" value="PQ-loop"/>
    <property type="match status" value="1"/>
</dbReference>
<feature type="transmembrane region" description="Helical" evidence="6">
    <location>
        <begin position="36"/>
        <end position="60"/>
    </location>
</feature>
<dbReference type="InterPro" id="IPR052241">
    <property type="entry name" value="SLC66/Scramblase_ANY1"/>
</dbReference>
<dbReference type="SMART" id="SM00679">
    <property type="entry name" value="CTNS"/>
    <property type="match status" value="2"/>
</dbReference>
<dbReference type="PANTHER" id="PTHR14856:SF9">
    <property type="entry name" value="PQ-LOOP REPEAT-CONTAINING PROTEIN 1"/>
    <property type="match status" value="1"/>
</dbReference>
<evidence type="ECO:0000256" key="3">
    <source>
        <dbReference type="ARBA" id="ARBA00022989"/>
    </source>
</evidence>
<proteinExistence type="predicted"/>